<dbReference type="SUPFAM" id="SSF53335">
    <property type="entry name" value="S-adenosyl-L-methionine-dependent methyltransferases"/>
    <property type="match status" value="1"/>
</dbReference>
<dbReference type="Proteomes" id="UP000027456">
    <property type="component" value="Unassembled WGS sequence"/>
</dbReference>
<keyword evidence="3" id="KW-0489">Methyltransferase</keyword>
<reference evidence="3 4" key="1">
    <citation type="submission" date="2013-12" db="EMBL/GenBank/DDBJ databases">
        <authorList>
            <person name="Cubeta M."/>
            <person name="Pakala S."/>
            <person name="Fedorova N."/>
            <person name="Thomas E."/>
            <person name="Dean R."/>
            <person name="Jabaji S."/>
            <person name="Neate S."/>
            <person name="Toda T."/>
            <person name="Tavantzis S."/>
            <person name="Vilgalys R."/>
            <person name="Bharathan N."/>
            <person name="Pakala S."/>
            <person name="Losada L.S."/>
            <person name="Zafar N."/>
            <person name="Nierman W."/>
        </authorList>
    </citation>
    <scope>NUCLEOTIDE SEQUENCE [LARGE SCALE GENOMIC DNA]</scope>
    <source>
        <strain evidence="3 4">123E</strain>
    </source>
</reference>
<dbReference type="EMBL" id="AZST01000303">
    <property type="protein sequence ID" value="KEP49959.1"/>
    <property type="molecule type" value="Genomic_DNA"/>
</dbReference>
<evidence type="ECO:0000256" key="1">
    <source>
        <dbReference type="SAM" id="MobiDB-lite"/>
    </source>
</evidence>
<comment type="caution">
    <text evidence="3">The sequence shown here is derived from an EMBL/GenBank/DDBJ whole genome shotgun (WGS) entry which is preliminary data.</text>
</comment>
<dbReference type="Pfam" id="PF13649">
    <property type="entry name" value="Methyltransf_25"/>
    <property type="match status" value="1"/>
</dbReference>
<evidence type="ECO:0000313" key="3">
    <source>
        <dbReference type="EMBL" id="KEP49959.1"/>
    </source>
</evidence>
<gene>
    <name evidence="3" type="ORF">V565_089550</name>
</gene>
<dbReference type="GO" id="GO:0032259">
    <property type="term" value="P:methylation"/>
    <property type="evidence" value="ECO:0007669"/>
    <property type="project" value="UniProtKB-KW"/>
</dbReference>
<dbReference type="Gene3D" id="3.40.50.150">
    <property type="entry name" value="Vaccinia Virus protein VP39"/>
    <property type="match status" value="1"/>
</dbReference>
<feature type="domain" description="Methyltransferase" evidence="2">
    <location>
        <begin position="162"/>
        <end position="253"/>
    </location>
</feature>
<name>A0A074RSV3_9AGAM</name>
<feature type="region of interest" description="Disordered" evidence="1">
    <location>
        <begin position="84"/>
        <end position="105"/>
    </location>
</feature>
<proteinExistence type="predicted"/>
<accession>A0A074RSV3</accession>
<dbReference type="GO" id="GO:0008168">
    <property type="term" value="F:methyltransferase activity"/>
    <property type="evidence" value="ECO:0007669"/>
    <property type="project" value="UniProtKB-KW"/>
</dbReference>
<dbReference type="CDD" id="cd02440">
    <property type="entry name" value="AdoMet_MTases"/>
    <property type="match status" value="1"/>
</dbReference>
<sequence length="388" mass="42764">MTWSTSQVLSKLPNPVEKLVFDAKGIALNPDAATPAPPVLSLATFSLYSTMNTMLAARLFTPGLRRGAIQAAAISRPLASLSAVPRPTTQVPQEPIPVGRPDASRSIPHVIRNHQSAPRAEYLLPSDRAEADRLQLQHDMFKTLYDNKNLLSKARLTKDSQVLDSGVGSGAWLSAVAKEIPGINIQGIDIEDNLFPRPAPKNVKLTRMSVLDLPLSWTNRFDLVHQRGFVLGLRREEWPVALAQLYRVTKPGGYIQLLDGNLSRARNVGPANRIQNAMLAELCRRRGLVLNVTDQLADMVRAAGFKDIKEDARNIVMSSRNGQLGLDAWTNQYLAFKGLKTPMLKAGGLNQVQTEGEFDQMIEDMGREWEEKGGECGYVVVCARKPLN</sequence>
<evidence type="ECO:0000259" key="2">
    <source>
        <dbReference type="Pfam" id="PF13649"/>
    </source>
</evidence>
<organism evidence="3 4">
    <name type="scientific">Rhizoctonia solani 123E</name>
    <dbReference type="NCBI Taxonomy" id="1423351"/>
    <lineage>
        <taxon>Eukaryota</taxon>
        <taxon>Fungi</taxon>
        <taxon>Dikarya</taxon>
        <taxon>Basidiomycota</taxon>
        <taxon>Agaricomycotina</taxon>
        <taxon>Agaricomycetes</taxon>
        <taxon>Cantharellales</taxon>
        <taxon>Ceratobasidiaceae</taxon>
        <taxon>Rhizoctonia</taxon>
    </lineage>
</organism>
<dbReference type="InterPro" id="IPR029063">
    <property type="entry name" value="SAM-dependent_MTases_sf"/>
</dbReference>
<keyword evidence="4" id="KW-1185">Reference proteome</keyword>
<dbReference type="STRING" id="1423351.A0A074RSV3"/>
<evidence type="ECO:0000313" key="4">
    <source>
        <dbReference type="Proteomes" id="UP000027456"/>
    </source>
</evidence>
<keyword evidence="3" id="KW-0808">Transferase</keyword>
<dbReference type="HOGENOM" id="CLU_010595_9_3_1"/>
<protein>
    <submittedName>
        <fullName evidence="3">Putative S-adenosyl-L-methionine-dependent methyltransferase</fullName>
    </submittedName>
</protein>
<dbReference type="InterPro" id="IPR041698">
    <property type="entry name" value="Methyltransf_25"/>
</dbReference>
<dbReference type="AlphaFoldDB" id="A0A074RSV3"/>
<dbReference type="PANTHER" id="PTHR43591">
    <property type="entry name" value="METHYLTRANSFERASE"/>
    <property type="match status" value="1"/>
</dbReference>
<dbReference type="OrthoDB" id="184880at2759"/>